<evidence type="ECO:0000256" key="2">
    <source>
        <dbReference type="ARBA" id="ARBA00023125"/>
    </source>
</evidence>
<evidence type="ECO:0000256" key="1">
    <source>
        <dbReference type="ARBA" id="ARBA00008857"/>
    </source>
</evidence>
<dbReference type="Gene3D" id="1.10.150.130">
    <property type="match status" value="1"/>
</dbReference>
<proteinExistence type="inferred from homology"/>
<dbReference type="PANTHER" id="PTHR30349:SF64">
    <property type="entry name" value="PROPHAGE INTEGRASE INTD-RELATED"/>
    <property type="match status" value="1"/>
</dbReference>
<dbReference type="SUPFAM" id="SSF56349">
    <property type="entry name" value="DNA breaking-rejoining enzymes"/>
    <property type="match status" value="1"/>
</dbReference>
<evidence type="ECO:0000259" key="4">
    <source>
        <dbReference type="PROSITE" id="PS51898"/>
    </source>
</evidence>
<dbReference type="AlphaFoldDB" id="A0A563F374"/>
<feature type="domain" description="Tyr recombinase" evidence="4">
    <location>
        <begin position="129"/>
        <end position="312"/>
    </location>
</feature>
<keyword evidence="3" id="KW-0233">DNA recombination</keyword>
<accession>A0A563F374</accession>
<evidence type="ECO:0000313" key="6">
    <source>
        <dbReference type="Proteomes" id="UP000316639"/>
    </source>
</evidence>
<dbReference type="PROSITE" id="PS51898">
    <property type="entry name" value="TYR_RECOMBINASE"/>
    <property type="match status" value="1"/>
</dbReference>
<name>A0A563F374_9PSEU</name>
<dbReference type="GO" id="GO:0015074">
    <property type="term" value="P:DNA integration"/>
    <property type="evidence" value="ECO:0007669"/>
    <property type="project" value="InterPro"/>
</dbReference>
<sequence>MMQHLNVEPEELLAAARPQNIPTFEQFMPLVRDAAPPASRVIYHAYWNTIVTCWGTRRLHEPTPRDVDELYEHVRAIAQRRRNHADGGSAVHHTYYALQRVYRLAVDQGILSSRQDLMARVPKPRKVKSRRHALSPQLYQEIVQTAVRTGHDPRLDSLLLRFHLETAARTGGALGLLLQDLDPDRLLITLREKGTLRFQPVSRTLMQALLDLAEERGVSARTSPLLRFPDGRPLTRRRYQRMWDRVGKHVKAVEELSISTHWLRHTTLTWVERNFGTAVAIAYAGHSQWNLWRGSTTIYVKASLEEVATALQVLTGERHPLALVGSWTVEADDVHPLQEAER</sequence>
<dbReference type="PANTHER" id="PTHR30349">
    <property type="entry name" value="PHAGE INTEGRASE-RELATED"/>
    <property type="match status" value="1"/>
</dbReference>
<organism evidence="5 6">
    <name type="scientific">Lentzea tibetensis</name>
    <dbReference type="NCBI Taxonomy" id="2591470"/>
    <lineage>
        <taxon>Bacteria</taxon>
        <taxon>Bacillati</taxon>
        <taxon>Actinomycetota</taxon>
        <taxon>Actinomycetes</taxon>
        <taxon>Pseudonocardiales</taxon>
        <taxon>Pseudonocardiaceae</taxon>
        <taxon>Lentzea</taxon>
    </lineage>
</organism>
<keyword evidence="6" id="KW-1185">Reference proteome</keyword>
<dbReference type="InterPro" id="IPR050090">
    <property type="entry name" value="Tyrosine_recombinase_XerCD"/>
</dbReference>
<evidence type="ECO:0000313" key="5">
    <source>
        <dbReference type="EMBL" id="TWP54373.1"/>
    </source>
</evidence>
<dbReference type="OrthoDB" id="864726at2"/>
<dbReference type="GO" id="GO:0003677">
    <property type="term" value="F:DNA binding"/>
    <property type="evidence" value="ECO:0007669"/>
    <property type="project" value="UniProtKB-KW"/>
</dbReference>
<comment type="similarity">
    <text evidence="1">Belongs to the 'phage' integrase family.</text>
</comment>
<dbReference type="InterPro" id="IPR002104">
    <property type="entry name" value="Integrase_catalytic"/>
</dbReference>
<dbReference type="EMBL" id="VOBR01000001">
    <property type="protein sequence ID" value="TWP54373.1"/>
    <property type="molecule type" value="Genomic_DNA"/>
</dbReference>
<reference evidence="5 6" key="1">
    <citation type="submission" date="2019-07" db="EMBL/GenBank/DDBJ databases">
        <title>Lentzea xizangensis sp. nov., isolated from Qinghai-Tibetan Plateau Soils.</title>
        <authorList>
            <person name="Huang J."/>
        </authorList>
    </citation>
    <scope>NUCLEOTIDE SEQUENCE [LARGE SCALE GENOMIC DNA]</scope>
    <source>
        <strain evidence="5 6">FXJ1.1311</strain>
    </source>
</reference>
<dbReference type="Proteomes" id="UP000316639">
    <property type="component" value="Unassembled WGS sequence"/>
</dbReference>
<dbReference type="GO" id="GO:0006310">
    <property type="term" value="P:DNA recombination"/>
    <property type="evidence" value="ECO:0007669"/>
    <property type="project" value="UniProtKB-KW"/>
</dbReference>
<evidence type="ECO:0000256" key="3">
    <source>
        <dbReference type="ARBA" id="ARBA00023172"/>
    </source>
</evidence>
<protein>
    <submittedName>
        <fullName evidence="5">Site-specific integrase</fullName>
    </submittedName>
</protein>
<dbReference type="CDD" id="cd00397">
    <property type="entry name" value="DNA_BRE_C"/>
    <property type="match status" value="1"/>
</dbReference>
<gene>
    <name evidence="5" type="ORF">FKR81_00240</name>
</gene>
<comment type="caution">
    <text evidence="5">The sequence shown here is derived from an EMBL/GenBank/DDBJ whole genome shotgun (WGS) entry which is preliminary data.</text>
</comment>
<dbReference type="Gene3D" id="1.10.443.10">
    <property type="entry name" value="Intergrase catalytic core"/>
    <property type="match status" value="1"/>
</dbReference>
<dbReference type="InterPro" id="IPR013762">
    <property type="entry name" value="Integrase-like_cat_sf"/>
</dbReference>
<keyword evidence="2" id="KW-0238">DNA-binding</keyword>
<dbReference type="InterPro" id="IPR010998">
    <property type="entry name" value="Integrase_recombinase_N"/>
</dbReference>
<dbReference type="Pfam" id="PF00589">
    <property type="entry name" value="Phage_integrase"/>
    <property type="match status" value="1"/>
</dbReference>
<dbReference type="InterPro" id="IPR011010">
    <property type="entry name" value="DNA_brk_join_enz"/>
</dbReference>